<dbReference type="OrthoDB" id="329835at2759"/>
<proteinExistence type="predicted"/>
<reference evidence="12" key="1">
    <citation type="journal article" date="2021" name="Nat. Commun.">
        <title>Genetic determinants of endophytism in the Arabidopsis root mycobiome.</title>
        <authorList>
            <person name="Mesny F."/>
            <person name="Miyauchi S."/>
            <person name="Thiergart T."/>
            <person name="Pickel B."/>
            <person name="Atanasova L."/>
            <person name="Karlsson M."/>
            <person name="Huettel B."/>
            <person name="Barry K.W."/>
            <person name="Haridas S."/>
            <person name="Chen C."/>
            <person name="Bauer D."/>
            <person name="Andreopoulos W."/>
            <person name="Pangilinan J."/>
            <person name="LaButti K."/>
            <person name="Riley R."/>
            <person name="Lipzen A."/>
            <person name="Clum A."/>
            <person name="Drula E."/>
            <person name="Henrissat B."/>
            <person name="Kohler A."/>
            <person name="Grigoriev I.V."/>
            <person name="Martin F.M."/>
            <person name="Hacquard S."/>
        </authorList>
    </citation>
    <scope>NUCLEOTIDE SEQUENCE</scope>
    <source>
        <strain evidence="12">MPI-SDFR-AT-0073</strain>
    </source>
</reference>
<dbReference type="PROSITE" id="PS00606">
    <property type="entry name" value="KS3_1"/>
    <property type="match status" value="1"/>
</dbReference>
<dbReference type="Pfam" id="PF00698">
    <property type="entry name" value="Acyl_transf_1"/>
    <property type="match status" value="1"/>
</dbReference>
<dbReference type="Pfam" id="PF16197">
    <property type="entry name" value="KAsynt_C_assoc"/>
    <property type="match status" value="1"/>
</dbReference>
<dbReference type="InterPro" id="IPR049552">
    <property type="entry name" value="PKS_DH_N"/>
</dbReference>
<comment type="caution">
    <text evidence="12">The sequence shown here is derived from an EMBL/GenBank/DDBJ whole genome shotgun (WGS) entry which is preliminary data.</text>
</comment>
<feature type="active site" description="Proton donor; for dehydratase activity" evidence="8">
    <location>
        <position position="1202"/>
    </location>
</feature>
<evidence type="ECO:0000259" key="11">
    <source>
        <dbReference type="PROSITE" id="PS52019"/>
    </source>
</evidence>
<dbReference type="Pfam" id="PF13602">
    <property type="entry name" value="ADH_zinc_N_2"/>
    <property type="match status" value="1"/>
</dbReference>
<dbReference type="SUPFAM" id="SSF52151">
    <property type="entry name" value="FabD/lysophospholipase-like"/>
    <property type="match status" value="1"/>
</dbReference>
<dbReference type="Gene3D" id="3.40.47.10">
    <property type="match status" value="1"/>
</dbReference>
<dbReference type="InterPro" id="IPR050091">
    <property type="entry name" value="PKS_NRPS_Biosynth_Enz"/>
</dbReference>
<dbReference type="SUPFAM" id="SSF53335">
    <property type="entry name" value="S-adenosyl-L-methionine-dependent methyltransferases"/>
    <property type="match status" value="1"/>
</dbReference>
<organism evidence="12 13">
    <name type="scientific">Truncatella angustata</name>
    <dbReference type="NCBI Taxonomy" id="152316"/>
    <lineage>
        <taxon>Eukaryota</taxon>
        <taxon>Fungi</taxon>
        <taxon>Dikarya</taxon>
        <taxon>Ascomycota</taxon>
        <taxon>Pezizomycotina</taxon>
        <taxon>Sordariomycetes</taxon>
        <taxon>Xylariomycetidae</taxon>
        <taxon>Amphisphaeriales</taxon>
        <taxon>Sporocadaceae</taxon>
        <taxon>Truncatella</taxon>
    </lineage>
</organism>
<gene>
    <name evidence="12" type="ORF">BKA67DRAFT_664483</name>
</gene>
<dbReference type="Gene3D" id="3.90.180.10">
    <property type="entry name" value="Medium-chain alcohol dehydrogenases, catalytic domain"/>
    <property type="match status" value="1"/>
</dbReference>
<dbReference type="SMART" id="SM00822">
    <property type="entry name" value="PKS_KR"/>
    <property type="match status" value="1"/>
</dbReference>
<dbReference type="GO" id="GO:1901336">
    <property type="term" value="P:lactone biosynthetic process"/>
    <property type="evidence" value="ECO:0007669"/>
    <property type="project" value="UniProtKB-ARBA"/>
</dbReference>
<dbReference type="GO" id="GO:0031177">
    <property type="term" value="F:phosphopantetheine binding"/>
    <property type="evidence" value="ECO:0007669"/>
    <property type="project" value="InterPro"/>
</dbReference>
<sequence>MDPQAVIGFSFRLPQGITDDATLWDALLSRRNLATEWPADRAQIESFYDGKQEMPNRLPTRLGHFLSQDIAAFDAPFFSITSQEAVAMDPQQRWILETTYHAFENAGLSMESLQGSRTGVFAGSMADDFTRLLAKDPDTMPRTAITGTSPSLLANKVSWFYNLTGPSMHVDSACSSSLTALDLACQALRNGSASQAVVIGSSVMLSPESSTLLSNMSFLSPDGVSYSFDHRANGYARGEGIIAMIIKPVTNAVEDGDVIRAVIRATLSNQDGRTPGLTQPSSDSQEKLIREVYRRADLKFDSTRYVEAHGTGTPIGDPTEMEAIRKVFGAYRSAKSPLYVGSVKPNIGHLEGGSGLAGIIKSILVLEKGIIPPNALFEYSNPNIDCDSASLIVPDTSVSWPSNSLRRVSVNSFGFGGSNCHIILDDSYHYLLRRSLIGLHNCCLLTTTESQEYRQGYVQSMSETSSTPFTPRVNQISAVLDQPDPQSKEQGESGFDSRPTHLLVWSAHDEGAMARTIQNYERYYAQGLPYSIADLSCLAYTLAARRTLMTWRAFAVIGESKNSPSNKVAAKPRPIRASNRVSLAMVFTGQGAQYARMGLELLSYPAFDDTLRQADSTLKDLGCEWSIYDELNNRENIHLPQYGQPLCTAIQLALLSLLASLGIIPTAVIGHSSGEIAAAYATGALTLQSAMKVAFYRGSLVGKLMAEKAQKSGMMSVNLSEGSLQSYLQNKSYVTLGGNIHIACINSPLNVTISGDEGVLDTLRIDLESDEIFTAKLNTGVAYHSPAMDEIGPMYLAALGSLDRDTSASDKVIMISSVTGQAIHSDRLSESQYWVENLVSPVRFSEAVSNILIDVSDQRLKTSHITDIIEIGPHSALQRPIKDILTQGIPDTKRPRYHSVLHKSKSAMLTVLSVLGELFCLGHPVSINKVNQYQAAPACKKRPVPFLIDYPKYPFDHSHRYWRESRLARDFRLRAPVPSDTLGSRVHDWNPLEPRWRNLLSTESMPWIADHRITETAIFPGAGMLVMATEAVKQVAYTDRELFGYYIEEAHFLNPLIVNESVADATESLVHLRRLQEPFEKESTRFEVIIYAYYQQRWSRCFRATIQAQYEELDSQTGMSTERKLQIEHVRQKHHNVLQSCVEDIGSRKFYSYCKNHGFNYGDSFQLLDDMRWNGKDLAAARITRTSSNSQVQSLVHPTILDAGFHLSLVQVSHGLSQPIATMVPYQLFNTWISAKHWDDSLPLQVSSAVTDTTSAHAEVSISIISANGNPLSTVGRLVISAVSSNNTVERKSKNDGLIHRIEWMPLLSLQTPHELSSLCCNDSDIQKETEMIKFYCRLKSALTQAARSVLESLSEADIRRAPTHLQKLIASLQHQIKDFQTQGSTLPGNSEVENIFSQTESENPGWRIFPVVARNLKAILLGKTDALDIVYSTGLADSFYRSIFDHICDERFHRFMELLTHENPSLKIIEAGAGTGGMTRHILSSLHELEHKTGTTRYGEYMYTDISPSFFENARAEFDGHRISFRTLDVETDASQQGLENGTYDLVIAGGVIHATKNLDSTLRNVRRLLKPGGHLLLVEIIAPESIHANIGFGVLPGWWLSEEEYRAYSPAITEKQWDDALRRTGFSGNDLALRDYQNDACHFSSLLVSTAIRQPPAEQERFKLVLLVNAADMEQLCLAEKLSQKFGSAKTLPLSDIHQANLTAEEVVISLVEVTAPFLAGVREADFIAVQQLIRKVTNLCWVTSTWPEHANYPHYSAITGLLRTVRAEAIEKRIISLSIESVPGNQFEHLANYISLVLDASIGTDDPEVEFIVRGGHITCGRLVEDVDVDEKVRASVEPQKKSETLGIGPPLVLSVGTSGLLDTLQFIEDPSSGEDLIHGQLEVEAKAWAMSFRDVLVALGRVKGTDLGWDAAGVVTRVGPGCNLSPGDRVGLGAPGSMRTLIRTDAESVFRIPDTMSFEEAVSFINPACTAYHCLINMARLQKGEKILIHSAAGATGQMAIWIAKYCGAEIFATVGSQSKKQLLVDRFDLAPTHIFHSRDTSFAQGISRLTDGCGVDVILNSLSGDGLRASWESIAPYGRFIEIGKADITSNSSLPMANFQKNVSFSAVDLHHMAQTRPALLSDLMHNVLDLVASNIIRYPYPLHLFGTSEVENAFRAMQGGINAGRNIIQVKPSESVPKFLRYKSDWRLNANASYLIAGGLGGLGRAICKWMVDKGANHLIILSRSGMKTVAGSQAVEQLQSRGVHVKVLTCDATSYEALVSALSTCASSMPPIKGCINAAMALQDGIFDTLPHSRWDYTLRSKLDTSWNLHQLLPKGLDFFVLLSSLSGLYGTVSLSNYAAGCTFQDALARYRNSIGDTAVSLDIGWMRTIGIIAETELYQRNREKARDMRPIEEAELLSLLDLCCDPSSPYGQPGADRSQVLIGATTPAFFLRRGETPIAQVQSRMFSGFLNVMEAKTTSGSRIANEHVVLFREAKDPEDRLMIVVNALAGKLARALSVAAEYIEAEKPLSHYGVDSLMAVELRNWFINDFDAKVAVFEIMGHTPIIAISKLIVERAILDV</sequence>
<dbReference type="PANTHER" id="PTHR43775:SF29">
    <property type="entry name" value="ASPERFURANONE POLYKETIDE SYNTHASE AFOG-RELATED"/>
    <property type="match status" value="1"/>
</dbReference>
<dbReference type="InterPro" id="IPR057326">
    <property type="entry name" value="KR_dom"/>
</dbReference>
<dbReference type="SMART" id="SM00826">
    <property type="entry name" value="PKS_DH"/>
    <property type="match status" value="1"/>
</dbReference>
<dbReference type="InterPro" id="IPR014031">
    <property type="entry name" value="Ketoacyl_synth_C"/>
</dbReference>
<dbReference type="InterPro" id="IPR016039">
    <property type="entry name" value="Thiolase-like"/>
</dbReference>
<dbReference type="Pfam" id="PF21089">
    <property type="entry name" value="PKS_DH_N"/>
    <property type="match status" value="1"/>
</dbReference>
<keyword evidence="2" id="KW-0597">Phosphoprotein</keyword>
<dbReference type="InterPro" id="IPR020806">
    <property type="entry name" value="PKS_PP-bd"/>
</dbReference>
<protein>
    <recommendedName>
        <fullName evidence="14">Carrier domain-containing protein</fullName>
    </recommendedName>
</protein>
<keyword evidence="6" id="KW-0511">Multifunctional enzyme</keyword>
<dbReference type="PANTHER" id="PTHR43775">
    <property type="entry name" value="FATTY ACID SYNTHASE"/>
    <property type="match status" value="1"/>
</dbReference>
<dbReference type="PROSITE" id="PS52019">
    <property type="entry name" value="PKS_MFAS_DH"/>
    <property type="match status" value="1"/>
</dbReference>
<evidence type="ECO:0000256" key="8">
    <source>
        <dbReference type="PROSITE-ProRule" id="PRU01363"/>
    </source>
</evidence>
<dbReference type="Pfam" id="PF23297">
    <property type="entry name" value="ACP_SdgA_C"/>
    <property type="match status" value="1"/>
</dbReference>
<dbReference type="Gene3D" id="3.40.50.150">
    <property type="entry name" value="Vaccinia Virus protein VP39"/>
    <property type="match status" value="1"/>
</dbReference>
<dbReference type="Pfam" id="PF14765">
    <property type="entry name" value="PS-DH"/>
    <property type="match status" value="1"/>
</dbReference>
<dbReference type="SMART" id="SM00829">
    <property type="entry name" value="PKS_ER"/>
    <property type="match status" value="1"/>
</dbReference>
<dbReference type="FunFam" id="3.40.50.720:FF:000209">
    <property type="entry name" value="Polyketide synthase Pks12"/>
    <property type="match status" value="1"/>
</dbReference>
<dbReference type="InterPro" id="IPR009081">
    <property type="entry name" value="PP-bd_ACP"/>
</dbReference>
<dbReference type="InterPro" id="IPR036736">
    <property type="entry name" value="ACP-like_sf"/>
</dbReference>
<dbReference type="Pfam" id="PF08659">
    <property type="entry name" value="KR"/>
    <property type="match status" value="1"/>
</dbReference>
<evidence type="ECO:0000259" key="10">
    <source>
        <dbReference type="PROSITE" id="PS52004"/>
    </source>
</evidence>
<dbReference type="Gene3D" id="3.40.366.10">
    <property type="entry name" value="Malonyl-Coenzyme A Acyl Carrier Protein, domain 2"/>
    <property type="match status" value="1"/>
</dbReference>
<dbReference type="InterPro" id="IPR020841">
    <property type="entry name" value="PKS_Beta-ketoAc_synthase_dom"/>
</dbReference>
<dbReference type="Pfam" id="PF08242">
    <property type="entry name" value="Methyltransf_12"/>
    <property type="match status" value="1"/>
</dbReference>
<dbReference type="InterPro" id="IPR036291">
    <property type="entry name" value="NAD(P)-bd_dom_sf"/>
</dbReference>
<evidence type="ECO:0000313" key="13">
    <source>
        <dbReference type="Proteomes" id="UP000758603"/>
    </source>
</evidence>
<evidence type="ECO:0008006" key="14">
    <source>
        <dbReference type="Google" id="ProtNLM"/>
    </source>
</evidence>
<dbReference type="CDD" id="cd02440">
    <property type="entry name" value="AdoMet_MTases"/>
    <property type="match status" value="1"/>
</dbReference>
<keyword evidence="4" id="KW-0521">NADP</keyword>
<evidence type="ECO:0000256" key="1">
    <source>
        <dbReference type="ARBA" id="ARBA00022450"/>
    </source>
</evidence>
<dbReference type="InterPro" id="IPR042104">
    <property type="entry name" value="PKS_dehydratase_sf"/>
</dbReference>
<dbReference type="InterPro" id="IPR014030">
    <property type="entry name" value="Ketoacyl_synth_N"/>
</dbReference>
<dbReference type="Gene3D" id="1.10.1200.10">
    <property type="entry name" value="ACP-like"/>
    <property type="match status" value="1"/>
</dbReference>
<dbReference type="SMART" id="SM00825">
    <property type="entry name" value="PKS_KS"/>
    <property type="match status" value="1"/>
</dbReference>
<keyword evidence="5" id="KW-0560">Oxidoreductase</keyword>
<evidence type="ECO:0000313" key="12">
    <source>
        <dbReference type="EMBL" id="KAH6645401.1"/>
    </source>
</evidence>
<evidence type="ECO:0000256" key="4">
    <source>
        <dbReference type="ARBA" id="ARBA00022857"/>
    </source>
</evidence>
<keyword evidence="13" id="KW-1185">Reference proteome</keyword>
<dbReference type="InterPro" id="IPR013217">
    <property type="entry name" value="Methyltransf_12"/>
</dbReference>
<dbReference type="Gene3D" id="3.40.50.720">
    <property type="entry name" value="NAD(P)-binding Rossmann-like Domain"/>
    <property type="match status" value="1"/>
</dbReference>
<dbReference type="PROSITE" id="PS50075">
    <property type="entry name" value="CARRIER"/>
    <property type="match status" value="1"/>
</dbReference>
<dbReference type="SUPFAM" id="SSF55048">
    <property type="entry name" value="Probable ACP-binding domain of malonyl-CoA ACP transacylase"/>
    <property type="match status" value="1"/>
</dbReference>
<dbReference type="InterPro" id="IPR020807">
    <property type="entry name" value="PKS_DH"/>
</dbReference>
<dbReference type="EMBL" id="JAGPXC010000011">
    <property type="protein sequence ID" value="KAH6645401.1"/>
    <property type="molecule type" value="Genomic_DNA"/>
</dbReference>
<dbReference type="SUPFAM" id="SSF53901">
    <property type="entry name" value="Thiolase-like"/>
    <property type="match status" value="1"/>
</dbReference>
<dbReference type="SUPFAM" id="SSF47336">
    <property type="entry name" value="ACP-like"/>
    <property type="match status" value="1"/>
</dbReference>
<dbReference type="InterPro" id="IPR049900">
    <property type="entry name" value="PKS_mFAS_DH"/>
</dbReference>
<dbReference type="SUPFAM" id="SSF50129">
    <property type="entry name" value="GroES-like"/>
    <property type="match status" value="1"/>
</dbReference>
<evidence type="ECO:0000256" key="3">
    <source>
        <dbReference type="ARBA" id="ARBA00022679"/>
    </source>
</evidence>
<dbReference type="InterPro" id="IPR011032">
    <property type="entry name" value="GroES-like_sf"/>
</dbReference>
<evidence type="ECO:0000256" key="6">
    <source>
        <dbReference type="ARBA" id="ARBA00023268"/>
    </source>
</evidence>
<feature type="domain" description="PKS/mFAS DH" evidence="11">
    <location>
        <begin position="979"/>
        <end position="1289"/>
    </location>
</feature>
<keyword evidence="1" id="KW-0596">Phosphopantetheine</keyword>
<feature type="region of interest" description="N-terminal hotdog fold" evidence="8">
    <location>
        <begin position="979"/>
        <end position="1113"/>
    </location>
</feature>
<dbReference type="InterPro" id="IPR001227">
    <property type="entry name" value="Ac_transferase_dom_sf"/>
</dbReference>
<evidence type="ECO:0000256" key="5">
    <source>
        <dbReference type="ARBA" id="ARBA00023002"/>
    </source>
</evidence>
<dbReference type="InterPro" id="IPR013968">
    <property type="entry name" value="PKS_KR"/>
</dbReference>
<dbReference type="InterPro" id="IPR016035">
    <property type="entry name" value="Acyl_Trfase/lysoPLipase"/>
</dbReference>
<accession>A0A9P8RLM0</accession>
<evidence type="ECO:0000256" key="7">
    <source>
        <dbReference type="ARBA" id="ARBA00023315"/>
    </source>
</evidence>
<dbReference type="InterPro" id="IPR020843">
    <property type="entry name" value="ER"/>
</dbReference>
<dbReference type="InterPro" id="IPR006162">
    <property type="entry name" value="Ppantetheine_attach_site"/>
</dbReference>
<dbReference type="GeneID" id="70137275"/>
<dbReference type="SMART" id="SM00827">
    <property type="entry name" value="PKS_AT"/>
    <property type="match status" value="1"/>
</dbReference>
<keyword evidence="3" id="KW-0808">Transferase</keyword>
<dbReference type="GO" id="GO:0004312">
    <property type="term" value="F:fatty acid synthase activity"/>
    <property type="evidence" value="ECO:0007669"/>
    <property type="project" value="TreeGrafter"/>
</dbReference>
<dbReference type="SUPFAM" id="SSF51735">
    <property type="entry name" value="NAD(P)-binding Rossmann-fold domains"/>
    <property type="match status" value="2"/>
</dbReference>
<dbReference type="GO" id="GO:0004315">
    <property type="term" value="F:3-oxoacyl-[acyl-carrier-protein] synthase activity"/>
    <property type="evidence" value="ECO:0007669"/>
    <property type="project" value="InterPro"/>
</dbReference>
<dbReference type="PROSITE" id="PS52004">
    <property type="entry name" value="KS3_2"/>
    <property type="match status" value="1"/>
</dbReference>
<keyword evidence="7" id="KW-0012">Acyltransferase</keyword>
<feature type="domain" description="Ketosynthase family 3 (KS3)" evidence="10">
    <location>
        <begin position="1"/>
        <end position="426"/>
    </location>
</feature>
<feature type="active site" description="Proton acceptor; for dehydratase activity" evidence="8">
    <location>
        <position position="1011"/>
    </location>
</feature>
<dbReference type="SMART" id="SM00823">
    <property type="entry name" value="PKS_PP"/>
    <property type="match status" value="1"/>
</dbReference>
<dbReference type="GO" id="GO:0044550">
    <property type="term" value="P:secondary metabolite biosynthetic process"/>
    <property type="evidence" value="ECO:0007669"/>
    <property type="project" value="TreeGrafter"/>
</dbReference>
<dbReference type="GO" id="GO:0016491">
    <property type="term" value="F:oxidoreductase activity"/>
    <property type="evidence" value="ECO:0007669"/>
    <property type="project" value="UniProtKB-KW"/>
</dbReference>
<dbReference type="PROSITE" id="PS00012">
    <property type="entry name" value="PHOSPHOPANTETHEINE"/>
    <property type="match status" value="1"/>
</dbReference>
<dbReference type="GO" id="GO:0006633">
    <property type="term" value="P:fatty acid biosynthetic process"/>
    <property type="evidence" value="ECO:0007669"/>
    <property type="project" value="InterPro"/>
</dbReference>
<dbReference type="Gene3D" id="3.30.70.3290">
    <property type="match status" value="1"/>
</dbReference>
<dbReference type="Proteomes" id="UP000758603">
    <property type="component" value="Unassembled WGS sequence"/>
</dbReference>
<dbReference type="CDD" id="cd05195">
    <property type="entry name" value="enoyl_red"/>
    <property type="match status" value="1"/>
</dbReference>
<dbReference type="Pfam" id="PF00109">
    <property type="entry name" value="ketoacyl-synt"/>
    <property type="match status" value="1"/>
</dbReference>
<dbReference type="Gene3D" id="3.10.129.110">
    <property type="entry name" value="Polyketide synthase dehydratase"/>
    <property type="match status" value="1"/>
</dbReference>
<dbReference type="InterPro" id="IPR032821">
    <property type="entry name" value="PKS_assoc"/>
</dbReference>
<feature type="domain" description="Carrier" evidence="9">
    <location>
        <begin position="2483"/>
        <end position="2564"/>
    </location>
</feature>
<dbReference type="InterPro" id="IPR014043">
    <property type="entry name" value="Acyl_transferase_dom"/>
</dbReference>
<name>A0A9P8RLM0_9PEZI</name>
<dbReference type="RefSeq" id="XP_045951915.1">
    <property type="nucleotide sequence ID" value="XM_046108384.1"/>
</dbReference>
<dbReference type="InterPro" id="IPR049551">
    <property type="entry name" value="PKS_DH_C"/>
</dbReference>
<dbReference type="InterPro" id="IPR016036">
    <property type="entry name" value="Malonyl_transacylase_ACP-bd"/>
</dbReference>
<evidence type="ECO:0000259" key="9">
    <source>
        <dbReference type="PROSITE" id="PS50075"/>
    </source>
</evidence>
<evidence type="ECO:0000256" key="2">
    <source>
        <dbReference type="ARBA" id="ARBA00022553"/>
    </source>
</evidence>
<feature type="region of interest" description="C-terminal hotdog fold" evidence="8">
    <location>
        <begin position="1142"/>
        <end position="1289"/>
    </location>
</feature>
<dbReference type="InterPro" id="IPR018201">
    <property type="entry name" value="Ketoacyl_synth_AS"/>
</dbReference>
<dbReference type="InterPro" id="IPR029063">
    <property type="entry name" value="SAM-dependent_MTases_sf"/>
</dbReference>
<dbReference type="Pfam" id="PF02801">
    <property type="entry name" value="Ketoacyl-synt_C"/>
    <property type="match status" value="1"/>
</dbReference>
<dbReference type="CDD" id="cd00833">
    <property type="entry name" value="PKS"/>
    <property type="match status" value="1"/>
</dbReference>